<feature type="transmembrane region" description="Helical" evidence="5">
    <location>
        <begin position="158"/>
        <end position="176"/>
    </location>
</feature>
<comment type="caution">
    <text evidence="6">The sequence shown here is derived from an EMBL/GenBank/DDBJ whole genome shotgun (WGS) entry which is preliminary data.</text>
</comment>
<dbReference type="GO" id="GO:0005886">
    <property type="term" value="C:plasma membrane"/>
    <property type="evidence" value="ECO:0007669"/>
    <property type="project" value="UniProtKB-SubCell"/>
</dbReference>
<evidence type="ECO:0000256" key="2">
    <source>
        <dbReference type="ARBA" id="ARBA00022692"/>
    </source>
</evidence>
<protein>
    <submittedName>
        <fullName evidence="6">Prenyltransferase</fullName>
    </submittedName>
</protein>
<keyword evidence="3 5" id="KW-1133">Transmembrane helix</keyword>
<comment type="subcellular location">
    <subcellularLocation>
        <location evidence="1">Cell membrane</location>
        <topology evidence="1">Multi-pass membrane protein</topology>
    </subcellularLocation>
</comment>
<dbReference type="PANTHER" id="PTHR42723">
    <property type="entry name" value="CHLOROPHYLL SYNTHASE"/>
    <property type="match status" value="1"/>
</dbReference>
<evidence type="ECO:0000256" key="4">
    <source>
        <dbReference type="ARBA" id="ARBA00023136"/>
    </source>
</evidence>
<dbReference type="Proteomes" id="UP000050360">
    <property type="component" value="Unassembled WGS sequence"/>
</dbReference>
<keyword evidence="6" id="KW-0808">Transferase</keyword>
<dbReference type="InterPro" id="IPR044878">
    <property type="entry name" value="UbiA_sf"/>
</dbReference>
<dbReference type="PANTHER" id="PTHR42723:SF1">
    <property type="entry name" value="CHLOROPHYLL SYNTHASE, CHLOROPLASTIC"/>
    <property type="match status" value="1"/>
</dbReference>
<sequence length="273" mass="30032">MILKNPYILILKLKSSIVDLSVVAVTCAVLGTWDYRAAIGIIAGILIHGACDIINDIYDVEIDKICKPEGAIASGQISEKNAWRYMILLISAALIISFNLSFILFICLLAGIFVGGVMYSHPSFRLKDKPGMAMANMGLCFALESIGIWSIYSPVGRESLMIAAYIFILVFSLTFMKDFKDVAGDINSLPLLLGIRRAAIVCSALSILPLIPLLYIMIRYLNFYMAAIIYIILIAGCIKILMGNPVAQGHRLKDWMTMALAVPNFSMFFATVI</sequence>
<gene>
    <name evidence="6" type="primary">ubiA_6</name>
    <name evidence="6" type="ORF">MPEBLZ_04005</name>
</gene>
<evidence type="ECO:0000256" key="3">
    <source>
        <dbReference type="ARBA" id="ARBA00022989"/>
    </source>
</evidence>
<feature type="transmembrane region" description="Helical" evidence="5">
    <location>
        <begin position="254"/>
        <end position="272"/>
    </location>
</feature>
<dbReference type="AlphaFoldDB" id="A0A0N8KQ86"/>
<feature type="transmembrane region" description="Helical" evidence="5">
    <location>
        <begin position="131"/>
        <end position="152"/>
    </location>
</feature>
<feature type="transmembrane region" description="Helical" evidence="5">
    <location>
        <begin position="223"/>
        <end position="242"/>
    </location>
</feature>
<evidence type="ECO:0000256" key="5">
    <source>
        <dbReference type="SAM" id="Phobius"/>
    </source>
</evidence>
<feature type="transmembrane region" description="Helical" evidence="5">
    <location>
        <begin position="86"/>
        <end position="119"/>
    </location>
</feature>
<feature type="transmembrane region" description="Helical" evidence="5">
    <location>
        <begin position="197"/>
        <end position="217"/>
    </location>
</feature>
<evidence type="ECO:0000313" key="6">
    <source>
        <dbReference type="EMBL" id="KPQ41442.1"/>
    </source>
</evidence>
<evidence type="ECO:0000256" key="1">
    <source>
        <dbReference type="ARBA" id="ARBA00004651"/>
    </source>
</evidence>
<dbReference type="GO" id="GO:0016765">
    <property type="term" value="F:transferase activity, transferring alkyl or aryl (other than methyl) groups"/>
    <property type="evidence" value="ECO:0007669"/>
    <property type="project" value="InterPro"/>
</dbReference>
<dbReference type="Gene3D" id="1.10.357.140">
    <property type="entry name" value="UbiA prenyltransferase"/>
    <property type="match status" value="1"/>
</dbReference>
<proteinExistence type="predicted"/>
<keyword evidence="2 5" id="KW-0812">Transmembrane</keyword>
<organism evidence="6 7">
    <name type="scientific">Candidatus Methanoperedens nitratireducens</name>
    <dbReference type="NCBI Taxonomy" id="1392998"/>
    <lineage>
        <taxon>Archaea</taxon>
        <taxon>Methanobacteriati</taxon>
        <taxon>Methanobacteriota</taxon>
        <taxon>Stenosarchaea group</taxon>
        <taxon>Methanomicrobia</taxon>
        <taxon>Methanosarcinales</taxon>
        <taxon>ANME-2 cluster</taxon>
        <taxon>Candidatus Methanoperedentaceae</taxon>
        <taxon>Candidatus Methanoperedens</taxon>
    </lineage>
</organism>
<evidence type="ECO:0000313" key="7">
    <source>
        <dbReference type="Proteomes" id="UP000050360"/>
    </source>
</evidence>
<name>A0A0N8KQ86_9EURY</name>
<dbReference type="InterPro" id="IPR050475">
    <property type="entry name" value="Prenyltransferase_related"/>
</dbReference>
<dbReference type="CDD" id="cd13956">
    <property type="entry name" value="PT_UbiA"/>
    <property type="match status" value="1"/>
</dbReference>
<keyword evidence="4 5" id="KW-0472">Membrane</keyword>
<dbReference type="Pfam" id="PF01040">
    <property type="entry name" value="UbiA"/>
    <property type="match status" value="1"/>
</dbReference>
<accession>A0A0N8KQ86</accession>
<dbReference type="InterPro" id="IPR000537">
    <property type="entry name" value="UbiA_prenyltransferase"/>
</dbReference>
<reference evidence="6 7" key="1">
    <citation type="submission" date="2015-09" db="EMBL/GenBank/DDBJ databases">
        <title>A metagenomics-based metabolic model of nitrate-dependent anaerobic oxidation of methane by Methanoperedens-like archaea.</title>
        <authorList>
            <person name="Arshad A."/>
            <person name="Speth D.R."/>
            <person name="De Graaf R.M."/>
            <person name="Op Den Camp H.J."/>
            <person name="Jetten M.S."/>
            <person name="Welte C.U."/>
        </authorList>
    </citation>
    <scope>NUCLEOTIDE SEQUENCE [LARGE SCALE GENOMIC DNA]</scope>
</reference>
<dbReference type="EMBL" id="LKCM01000359">
    <property type="protein sequence ID" value="KPQ41442.1"/>
    <property type="molecule type" value="Genomic_DNA"/>
</dbReference>